<reference evidence="1 2" key="2">
    <citation type="submission" date="2024-03" db="EMBL/GenBank/DDBJ databases">
        <title>The Genome Sequence of Enterococcus sp. DIV0727d.</title>
        <authorList>
            <consortium name="The Broad Institute Genomics Platform"/>
            <consortium name="The Broad Institute Microbial Omics Core"/>
            <consortium name="The Broad Institute Genomic Center for Infectious Diseases"/>
            <person name="Earl A."/>
            <person name="Manson A."/>
            <person name="Gilmore M."/>
            <person name="Schwartman J."/>
            <person name="Shea T."/>
            <person name="Abouelleil A."/>
            <person name="Cao P."/>
            <person name="Chapman S."/>
            <person name="Cusick C."/>
            <person name="Young S."/>
            <person name="Neafsey D."/>
            <person name="Nusbaum C."/>
            <person name="Birren B."/>
        </authorList>
    </citation>
    <scope>NUCLEOTIDE SEQUENCE [LARGE SCALE GENOMIC DNA]</scope>
    <source>
        <strain evidence="1 2">12C11_DIV0727</strain>
    </source>
</reference>
<sequence>MDHKKKQEQRMVRLRIIALIDTYPDWEQRKILRNKLKA</sequence>
<accession>A0ABZ2T3Q7</accession>
<evidence type="ECO:0000313" key="2">
    <source>
        <dbReference type="Proteomes" id="UP000195080"/>
    </source>
</evidence>
<name>A0ABZ2T3Q7_9ENTE</name>
<protein>
    <submittedName>
        <fullName evidence="1">Uncharacterized protein</fullName>
    </submittedName>
</protein>
<proteinExistence type="predicted"/>
<reference evidence="2" key="1">
    <citation type="submission" date="2017-05" db="EMBL/GenBank/DDBJ databases">
        <title>The Genome Sequence of EEnterococcus faecalis 9F2_4866.</title>
        <authorList>
            <consortium name="The Broad Institute Genomics Platform"/>
            <consortium name="The Broad Institute Genomic Center for Infectious Diseases"/>
            <person name="Earl A."/>
            <person name="Manson A."/>
            <person name="Schwartman J."/>
            <person name="Gilmore M."/>
            <person name="Abouelleil A."/>
            <person name="Cao P."/>
            <person name="Chapman S."/>
            <person name="Cusick C."/>
            <person name="Shea T."/>
            <person name="Young S."/>
            <person name="Neafsey D."/>
            <person name="Nusbaum C."/>
            <person name="Birren B."/>
        </authorList>
    </citation>
    <scope>NUCLEOTIDE SEQUENCE [LARGE SCALE GENOMIC DNA]</scope>
    <source>
        <strain evidence="2">12C11_DIV0727</strain>
    </source>
</reference>
<dbReference type="EMBL" id="CP147248">
    <property type="protein sequence ID" value="WYJ86002.1"/>
    <property type="molecule type" value="Genomic_DNA"/>
</dbReference>
<dbReference type="Proteomes" id="UP000195080">
    <property type="component" value="Chromosome"/>
</dbReference>
<gene>
    <name evidence="1" type="ORF">A5866_001080</name>
</gene>
<evidence type="ECO:0000313" key="1">
    <source>
        <dbReference type="EMBL" id="WYJ86002.1"/>
    </source>
</evidence>
<organism evidence="1 2">
    <name type="scientific">Candidatus Enterococcus lemimoniae</name>
    <dbReference type="NCBI Taxonomy" id="1834167"/>
    <lineage>
        <taxon>Bacteria</taxon>
        <taxon>Bacillati</taxon>
        <taxon>Bacillota</taxon>
        <taxon>Bacilli</taxon>
        <taxon>Lactobacillales</taxon>
        <taxon>Enterococcaceae</taxon>
        <taxon>Enterococcus</taxon>
    </lineage>
</organism>
<keyword evidence="2" id="KW-1185">Reference proteome</keyword>